<dbReference type="InterPro" id="IPR013783">
    <property type="entry name" value="Ig-like_fold"/>
</dbReference>
<dbReference type="InterPro" id="IPR011123">
    <property type="entry name" value="Y_Y_Y"/>
</dbReference>
<evidence type="ECO:0000256" key="1">
    <source>
        <dbReference type="ARBA" id="ARBA00000085"/>
    </source>
</evidence>
<dbReference type="PRINTS" id="PR00344">
    <property type="entry name" value="BCTRLSENSOR"/>
</dbReference>
<dbReference type="CDD" id="cd16922">
    <property type="entry name" value="HATPase_EvgS-ArcB-TorS-like"/>
    <property type="match status" value="1"/>
</dbReference>
<dbReference type="Gene3D" id="3.30.565.10">
    <property type="entry name" value="Histidine kinase-like ATPase, C-terminal domain"/>
    <property type="match status" value="1"/>
</dbReference>
<dbReference type="FunFam" id="3.30.565.10:FF:000010">
    <property type="entry name" value="Sensor histidine kinase RcsC"/>
    <property type="match status" value="1"/>
</dbReference>
<proteinExistence type="predicted"/>
<dbReference type="AlphaFoldDB" id="A0A7V2AYI7"/>
<dbReference type="SMART" id="SM00387">
    <property type="entry name" value="HATPase_c"/>
    <property type="match status" value="1"/>
</dbReference>
<accession>A0A7V2AYI7</accession>
<evidence type="ECO:0000256" key="3">
    <source>
        <dbReference type="ARBA" id="ARBA00022553"/>
    </source>
</evidence>
<keyword evidence="4" id="KW-1133">Transmembrane helix</keyword>
<dbReference type="EMBL" id="DSGB01000001">
    <property type="protein sequence ID" value="HER94990.1"/>
    <property type="molecule type" value="Genomic_DNA"/>
</dbReference>
<dbReference type="EC" id="2.7.13.3" evidence="2"/>
<dbReference type="Gene3D" id="2.130.10.10">
    <property type="entry name" value="YVTN repeat-like/Quinoprotein amine dehydrogenase"/>
    <property type="match status" value="2"/>
</dbReference>
<gene>
    <name evidence="6" type="ORF">ENO59_00495</name>
</gene>
<evidence type="ECO:0000259" key="5">
    <source>
        <dbReference type="PROSITE" id="PS50109"/>
    </source>
</evidence>
<keyword evidence="4" id="KW-0812">Transmembrane</keyword>
<evidence type="ECO:0000313" key="6">
    <source>
        <dbReference type="EMBL" id="HER94990.1"/>
    </source>
</evidence>
<evidence type="ECO:0000256" key="4">
    <source>
        <dbReference type="SAM" id="Phobius"/>
    </source>
</evidence>
<keyword evidence="6" id="KW-0418">Kinase</keyword>
<dbReference type="InterPro" id="IPR036890">
    <property type="entry name" value="HATPase_C_sf"/>
</dbReference>
<dbReference type="Pfam" id="PF02518">
    <property type="entry name" value="HATPase_c"/>
    <property type="match status" value="1"/>
</dbReference>
<dbReference type="InterPro" id="IPR036097">
    <property type="entry name" value="HisK_dim/P_sf"/>
</dbReference>
<feature type="transmembrane region" description="Helical" evidence="4">
    <location>
        <begin position="752"/>
        <end position="770"/>
    </location>
</feature>
<dbReference type="Gene3D" id="1.10.287.130">
    <property type="match status" value="1"/>
</dbReference>
<dbReference type="PROSITE" id="PS50109">
    <property type="entry name" value="HIS_KIN"/>
    <property type="match status" value="1"/>
</dbReference>
<dbReference type="InterPro" id="IPR005467">
    <property type="entry name" value="His_kinase_dom"/>
</dbReference>
<dbReference type="InterPro" id="IPR003594">
    <property type="entry name" value="HATPase_dom"/>
</dbReference>
<keyword evidence="4" id="KW-0472">Membrane</keyword>
<dbReference type="InterPro" id="IPR015943">
    <property type="entry name" value="WD40/YVTN_repeat-like_dom_sf"/>
</dbReference>
<reference evidence="6" key="1">
    <citation type="journal article" date="2020" name="mSystems">
        <title>Genome- and Community-Level Interaction Insights into Carbon Utilization and Element Cycling Functions of Hydrothermarchaeota in Hydrothermal Sediment.</title>
        <authorList>
            <person name="Zhou Z."/>
            <person name="Liu Y."/>
            <person name="Xu W."/>
            <person name="Pan J."/>
            <person name="Luo Z.H."/>
            <person name="Li M."/>
        </authorList>
    </citation>
    <scope>NUCLEOTIDE SEQUENCE [LARGE SCALE GENOMIC DNA]</scope>
    <source>
        <strain evidence="6">SpSt-143</strain>
    </source>
</reference>
<comment type="catalytic activity">
    <reaction evidence="1">
        <text>ATP + protein L-histidine = ADP + protein N-phospho-L-histidine.</text>
        <dbReference type="EC" id="2.7.13.3"/>
    </reaction>
</comment>
<dbReference type="SUPFAM" id="SSF47384">
    <property type="entry name" value="Homodimeric domain of signal transducing histidine kinase"/>
    <property type="match status" value="1"/>
</dbReference>
<dbReference type="GO" id="GO:0000155">
    <property type="term" value="F:phosphorelay sensor kinase activity"/>
    <property type="evidence" value="ECO:0007669"/>
    <property type="project" value="InterPro"/>
</dbReference>
<evidence type="ECO:0000256" key="2">
    <source>
        <dbReference type="ARBA" id="ARBA00012438"/>
    </source>
</evidence>
<keyword evidence="6" id="KW-0808">Transferase</keyword>
<dbReference type="SUPFAM" id="SSF63829">
    <property type="entry name" value="Calcium-dependent phosphotriesterase"/>
    <property type="match status" value="1"/>
</dbReference>
<dbReference type="InterPro" id="IPR003661">
    <property type="entry name" value="HisK_dim/P_dom"/>
</dbReference>
<dbReference type="SMART" id="SM00388">
    <property type="entry name" value="HisKA"/>
    <property type="match status" value="1"/>
</dbReference>
<dbReference type="InterPro" id="IPR004358">
    <property type="entry name" value="Sig_transdc_His_kin-like_C"/>
</dbReference>
<protein>
    <recommendedName>
        <fullName evidence="2">histidine kinase</fullName>
        <ecNumber evidence="2">2.7.13.3</ecNumber>
    </recommendedName>
</protein>
<sequence>MLLTFSGSVGTLYAQEGLYQLHAGFPLHLVHYGPETYGQFPQNWAVVQDHRGVIYVANYDGILEFDGVRWRLLPVLSRTVVRSLDVDASGRLYVGAQGEFGYVWTDSLGTLRYTSLVQAIADSVDRDFWDVWNVRVTPEGVYFQTHKRLFLWDGNALRVWRASTRFHTAFAVRGRFYVRQDSIGLQTIKQGRLHLVPRGEHFAHRRIYAMMPYGTDQILIATREDGLWLYDGQTLQPFPSEADPLLRSYPLYHGCAMPGGFYALATLGGGVVVIDRQGRLMQVINETAGLPDGWVNYVYTDHQGSLWMALNSRGLARADAVPYLSVFDKRLGLEGFMYQITYKDDTLYAATSTGLFYRPMHQRRFEKIDGIKSQVLSILKSDNQLVIATGNGIWIYKKPQLQKIFLASTYSLSNFKNDTYVVGGTGTGLVIFQQDAEAANWYIINRINFRREVLRVLSVDPALWLSLRGGWVARLTFPWGLSGEPVIKEYGLEDGLPGSEVQLAILEGKVIFFTNEGIFRFFPDRTPAFQRDTTLMAPGHEGHEELLALVVDFERKVWLVFPTHVDIARLQPDGSYRFETPLVLHYPSWGWPVQIFVDREGIVWIGNRDQLIRYDPRLPLPEGVALEPPSVLIRRITSGDRVLFGGTFVGSDGRLSAQPPPEFVLEVPYAFNDLHFEFALPSFIRAEENRYQFRLEGVDEGWSDWTAATQRLYPNLWEGTYRFHVRARNAWGFTTPVATIVIRVLPPWYRTWWAYMAYVLLTVTTIGLAWRHYRVQQAAQRIQQSLISEDRINYLTWRVQELSRQLRDANAAKETLLSTTSHELRTPLSSILGFAAVLKEETDKPHHHEFLELIEESGQRLLETINAILDLAQLRAGAMMLHRVPVDVGEKVQEVHRLMSALAQKKGLTFTVKLPETPVYAMLDPKALERVLVNLVSNAIKFTEAGSVEIVVDASPTQVAIAVRDTGVGIAEEFMPHLFEEFRQESSGLDRAYEGSGLGLAIVAQLVRLMEGTVTVQSKKGEGSTFTVTFARVAVPTTQSDPKARAYISTS</sequence>
<dbReference type="Pfam" id="PF07495">
    <property type="entry name" value="Y_Y_Y"/>
    <property type="match status" value="1"/>
</dbReference>
<organism evidence="6">
    <name type="scientific">Rhodothermus marinus</name>
    <name type="common">Rhodothermus obamensis</name>
    <dbReference type="NCBI Taxonomy" id="29549"/>
    <lineage>
        <taxon>Bacteria</taxon>
        <taxon>Pseudomonadati</taxon>
        <taxon>Rhodothermota</taxon>
        <taxon>Rhodothermia</taxon>
        <taxon>Rhodothermales</taxon>
        <taxon>Rhodothermaceae</taxon>
        <taxon>Rhodothermus</taxon>
    </lineage>
</organism>
<dbReference type="PANTHER" id="PTHR43547:SF2">
    <property type="entry name" value="HYBRID SIGNAL TRANSDUCTION HISTIDINE KINASE C"/>
    <property type="match status" value="1"/>
</dbReference>
<dbReference type="CDD" id="cd00082">
    <property type="entry name" value="HisKA"/>
    <property type="match status" value="1"/>
</dbReference>
<feature type="domain" description="Histidine kinase" evidence="5">
    <location>
        <begin position="819"/>
        <end position="1034"/>
    </location>
</feature>
<dbReference type="SUPFAM" id="SSF55874">
    <property type="entry name" value="ATPase domain of HSP90 chaperone/DNA topoisomerase II/histidine kinase"/>
    <property type="match status" value="1"/>
</dbReference>
<comment type="caution">
    <text evidence="6">The sequence shown here is derived from an EMBL/GenBank/DDBJ whole genome shotgun (WGS) entry which is preliminary data.</text>
</comment>
<dbReference type="Pfam" id="PF00512">
    <property type="entry name" value="HisKA"/>
    <property type="match status" value="1"/>
</dbReference>
<dbReference type="Gene3D" id="2.60.40.10">
    <property type="entry name" value="Immunoglobulins"/>
    <property type="match status" value="1"/>
</dbReference>
<dbReference type="PANTHER" id="PTHR43547">
    <property type="entry name" value="TWO-COMPONENT HISTIDINE KINASE"/>
    <property type="match status" value="1"/>
</dbReference>
<name>A0A7V2AYI7_RHOMR</name>
<keyword evidence="3" id="KW-0597">Phosphoprotein</keyword>